<evidence type="ECO:0000313" key="2">
    <source>
        <dbReference type="Proteomes" id="UP000324222"/>
    </source>
</evidence>
<protein>
    <submittedName>
        <fullName evidence="1">Uncharacterized protein</fullName>
    </submittedName>
</protein>
<proteinExistence type="predicted"/>
<organism evidence="1 2">
    <name type="scientific">Portunus trituberculatus</name>
    <name type="common">Swimming crab</name>
    <name type="synonym">Neptunus trituberculatus</name>
    <dbReference type="NCBI Taxonomy" id="210409"/>
    <lineage>
        <taxon>Eukaryota</taxon>
        <taxon>Metazoa</taxon>
        <taxon>Ecdysozoa</taxon>
        <taxon>Arthropoda</taxon>
        <taxon>Crustacea</taxon>
        <taxon>Multicrustacea</taxon>
        <taxon>Malacostraca</taxon>
        <taxon>Eumalacostraca</taxon>
        <taxon>Eucarida</taxon>
        <taxon>Decapoda</taxon>
        <taxon>Pleocyemata</taxon>
        <taxon>Brachyura</taxon>
        <taxon>Eubrachyura</taxon>
        <taxon>Portunoidea</taxon>
        <taxon>Portunidae</taxon>
        <taxon>Portuninae</taxon>
        <taxon>Portunus</taxon>
    </lineage>
</organism>
<evidence type="ECO:0000313" key="1">
    <source>
        <dbReference type="EMBL" id="MPC66468.1"/>
    </source>
</evidence>
<dbReference type="Proteomes" id="UP000324222">
    <property type="component" value="Unassembled WGS sequence"/>
</dbReference>
<name>A0A5B7HBX7_PORTR</name>
<keyword evidence="2" id="KW-1185">Reference proteome</keyword>
<dbReference type="EMBL" id="VSRR010024802">
    <property type="protein sequence ID" value="MPC66468.1"/>
    <property type="molecule type" value="Genomic_DNA"/>
</dbReference>
<accession>A0A5B7HBX7</accession>
<gene>
    <name evidence="1" type="ORF">E2C01_060616</name>
</gene>
<reference evidence="1 2" key="1">
    <citation type="submission" date="2019-05" db="EMBL/GenBank/DDBJ databases">
        <title>Another draft genome of Portunus trituberculatus and its Hox gene families provides insights of decapod evolution.</title>
        <authorList>
            <person name="Jeong J.-H."/>
            <person name="Song I."/>
            <person name="Kim S."/>
            <person name="Choi T."/>
            <person name="Kim D."/>
            <person name="Ryu S."/>
            <person name="Kim W."/>
        </authorList>
    </citation>
    <scope>NUCLEOTIDE SEQUENCE [LARGE SCALE GENOMIC DNA]</scope>
    <source>
        <tissue evidence="1">Muscle</tissue>
    </source>
</reference>
<sequence>MKEVLQFNVNVFSAMTRFHIHSACRTPTRSQVSGGLSFVLPLSMACVNFPLLVIPEDTGSPQLFREEVSVS</sequence>
<comment type="caution">
    <text evidence="1">The sequence shown here is derived from an EMBL/GenBank/DDBJ whole genome shotgun (WGS) entry which is preliminary data.</text>
</comment>
<dbReference type="AlphaFoldDB" id="A0A5B7HBX7"/>